<dbReference type="SUPFAM" id="SSF52728">
    <property type="entry name" value="PTS IIb component"/>
    <property type="match status" value="1"/>
</dbReference>
<accession>A0A1T5M4A8</accession>
<name>A0A1T5M4A8_9FIRM</name>
<evidence type="ECO:0000256" key="2">
    <source>
        <dbReference type="ARBA" id="ARBA00022448"/>
    </source>
</evidence>
<evidence type="ECO:0000256" key="6">
    <source>
        <dbReference type="ARBA" id="ARBA00022683"/>
    </source>
</evidence>
<keyword evidence="3" id="KW-0963">Cytoplasm</keyword>
<dbReference type="GO" id="GO:0008982">
    <property type="term" value="F:protein-N(PI)-phosphohistidine-sugar phosphotransferase activity"/>
    <property type="evidence" value="ECO:0007669"/>
    <property type="project" value="InterPro"/>
</dbReference>
<keyword evidence="10" id="KW-1185">Reference proteome</keyword>
<evidence type="ECO:0000259" key="8">
    <source>
        <dbReference type="PROSITE" id="PS51101"/>
    </source>
</evidence>
<evidence type="ECO:0000313" key="10">
    <source>
        <dbReference type="Proteomes" id="UP000190285"/>
    </source>
</evidence>
<dbReference type="InterPro" id="IPR004720">
    <property type="entry name" value="PTS_IIB_sorbose-sp"/>
</dbReference>
<evidence type="ECO:0000313" key="9">
    <source>
        <dbReference type="EMBL" id="SKC83087.1"/>
    </source>
</evidence>
<dbReference type="EMBL" id="FUZT01000010">
    <property type="protein sequence ID" value="SKC83087.1"/>
    <property type="molecule type" value="Genomic_DNA"/>
</dbReference>
<dbReference type="GO" id="GO:0009401">
    <property type="term" value="P:phosphoenolpyruvate-dependent sugar phosphotransferase system"/>
    <property type="evidence" value="ECO:0007669"/>
    <property type="project" value="UniProtKB-KW"/>
</dbReference>
<evidence type="ECO:0000256" key="5">
    <source>
        <dbReference type="ARBA" id="ARBA00022679"/>
    </source>
</evidence>
<dbReference type="Proteomes" id="UP000190285">
    <property type="component" value="Unassembled WGS sequence"/>
</dbReference>
<dbReference type="RefSeq" id="WP_079493801.1">
    <property type="nucleotide sequence ID" value="NZ_FUZT01000010.1"/>
</dbReference>
<evidence type="ECO:0000256" key="3">
    <source>
        <dbReference type="ARBA" id="ARBA00022490"/>
    </source>
</evidence>
<dbReference type="Pfam" id="PF03830">
    <property type="entry name" value="PTSIIB_sorb"/>
    <property type="match status" value="1"/>
</dbReference>
<feature type="domain" description="PTS EIIB type-4" evidence="8">
    <location>
        <begin position="1"/>
        <end position="161"/>
    </location>
</feature>
<evidence type="ECO:0000256" key="7">
    <source>
        <dbReference type="ARBA" id="ARBA00022777"/>
    </source>
</evidence>
<keyword evidence="2" id="KW-0813">Transport</keyword>
<dbReference type="AlphaFoldDB" id="A0A1T5M4A8"/>
<dbReference type="GO" id="GO:0016301">
    <property type="term" value="F:kinase activity"/>
    <property type="evidence" value="ECO:0007669"/>
    <property type="project" value="UniProtKB-KW"/>
</dbReference>
<dbReference type="GO" id="GO:0005737">
    <property type="term" value="C:cytoplasm"/>
    <property type="evidence" value="ECO:0007669"/>
    <property type="project" value="UniProtKB-SubCell"/>
</dbReference>
<dbReference type="InterPro" id="IPR036667">
    <property type="entry name" value="PTS_IIB_sorbose-sp_sf"/>
</dbReference>
<evidence type="ECO:0000256" key="4">
    <source>
        <dbReference type="ARBA" id="ARBA00022597"/>
    </source>
</evidence>
<gene>
    <name evidence="9" type="ORF">SAMN02194393_03811</name>
</gene>
<dbReference type="STRING" id="36842.SAMN02194393_03811"/>
<evidence type="ECO:0000256" key="1">
    <source>
        <dbReference type="ARBA" id="ARBA00004496"/>
    </source>
</evidence>
<proteinExistence type="predicted"/>
<reference evidence="9 10" key="1">
    <citation type="submission" date="2017-02" db="EMBL/GenBank/DDBJ databases">
        <authorList>
            <person name="Peterson S.W."/>
        </authorList>
    </citation>
    <scope>NUCLEOTIDE SEQUENCE [LARGE SCALE GENOMIC DNA]</scope>
    <source>
        <strain evidence="9 10">M1</strain>
    </source>
</reference>
<protein>
    <submittedName>
        <fullName evidence="9">PTS system, mannose-specific IIB component</fullName>
    </submittedName>
</protein>
<dbReference type="Gene3D" id="3.40.35.10">
    <property type="entry name" value="Phosphotransferase system, sorbose subfamily IIB component"/>
    <property type="match status" value="1"/>
</dbReference>
<organism evidence="9 10">
    <name type="scientific">Maledivibacter halophilus</name>
    <dbReference type="NCBI Taxonomy" id="36842"/>
    <lineage>
        <taxon>Bacteria</taxon>
        <taxon>Bacillati</taxon>
        <taxon>Bacillota</taxon>
        <taxon>Clostridia</taxon>
        <taxon>Peptostreptococcales</taxon>
        <taxon>Caminicellaceae</taxon>
        <taxon>Maledivibacter</taxon>
    </lineage>
</organism>
<comment type="subcellular location">
    <subcellularLocation>
        <location evidence="1">Cytoplasm</location>
    </subcellularLocation>
</comment>
<keyword evidence="4" id="KW-0762">Sugar transport</keyword>
<keyword evidence="5" id="KW-0808">Transferase</keyword>
<keyword evidence="7" id="KW-0418">Kinase</keyword>
<dbReference type="PROSITE" id="PS51101">
    <property type="entry name" value="PTS_EIIB_TYPE_4"/>
    <property type="match status" value="1"/>
</dbReference>
<keyword evidence="6" id="KW-0598">Phosphotransferase system</keyword>
<dbReference type="OrthoDB" id="9788818at2"/>
<sequence length="161" mass="18352">MEVKLMRTDDRLIHGQVMVRWVNHLKIKNIVIFDDEIADDSMLTNIFELACPSGVELIIAKVNDGEKVKEKIEGQEESTLILNRSPLIMEKVINNGFVSDLGYNIGPMSNKPKTTKLASFCYLLDDEIQALRNIHQKGINVFVQTVPDAEKLEWNDIEKII</sequence>